<feature type="transmembrane region" description="Helical" evidence="6">
    <location>
        <begin position="82"/>
        <end position="107"/>
    </location>
</feature>
<feature type="transmembrane region" description="Helical" evidence="6">
    <location>
        <begin position="255"/>
        <end position="272"/>
    </location>
</feature>
<protein>
    <submittedName>
        <fullName evidence="7">Zinc/iron permease</fullName>
    </submittedName>
</protein>
<evidence type="ECO:0000256" key="4">
    <source>
        <dbReference type="ARBA" id="ARBA00023136"/>
    </source>
</evidence>
<feature type="transmembrane region" description="Helical" evidence="6">
    <location>
        <begin position="284"/>
        <end position="303"/>
    </location>
</feature>
<feature type="compositionally biased region" description="Basic and acidic residues" evidence="5">
    <location>
        <begin position="312"/>
        <end position="325"/>
    </location>
</feature>
<feature type="compositionally biased region" description="Basic and acidic residues" evidence="5">
    <location>
        <begin position="22"/>
        <end position="32"/>
    </location>
</feature>
<dbReference type="OrthoDB" id="262547at2759"/>
<evidence type="ECO:0000256" key="1">
    <source>
        <dbReference type="ARBA" id="ARBA00004141"/>
    </source>
</evidence>
<evidence type="ECO:0000256" key="5">
    <source>
        <dbReference type="SAM" id="MobiDB-lite"/>
    </source>
</evidence>
<dbReference type="GeneID" id="14871870"/>
<dbReference type="GO" id="GO:0016020">
    <property type="term" value="C:membrane"/>
    <property type="evidence" value="ECO:0007669"/>
    <property type="project" value="UniProtKB-SubCell"/>
</dbReference>
<sequence length="594" mass="65734">MRRNKYDNDDDDDDSSGSSNDYFKDDLDDQNKKNNRKKNNKNNKYTPPTYDSHYVKYIPFVNNIPVPVNPIPKLVLSVILDFLGFFTQIIPVFGIAMWPTISSFLIYRMYGSSLGTMVSFVEETIPGLGFIPTATVCWLDERYNLVDYCERYIPMFKYVGGIRKTLNSIYKLVKYITYSVIAFIAYKLLSYFVPSSSQYHSSPSNYSREEEEEEEEEMQYDENVVNAMLMCIISGLSTAIGGLFILFMKSPSYKFLGYMLGFSSGVMIYISFMDLLPESAAEIGFLPANGFFFAGIIFFALVLKLVPEADEHEHGPSEETHEHSSVESSNTTTHTNSSSTTSTVVKRKNGADKTPPQSPPSSATTKQQQQSKQTKKPKEKKKQMSDAYLKNLGVVTALGISLHNFPEGVAVYLSCLKSMQVGLPLMLAIAAHNIPEGMAVAAPIYTATGSKWVAFKYCLLSGLCEPFGAIIFGFFFRDYMTPYLVQAMLAAVAGIMIFMAIKELIPATLKYIDVNGATISNFVGMFVIFLSIYYLHGMLPHDLSEGDGGHGHSHGGGAHSHSHSHGGGAHSHGHSHGGASGHSHAQQQSSVNAW</sequence>
<dbReference type="STRING" id="1054147.F4PWQ0"/>
<feature type="region of interest" description="Disordered" evidence="5">
    <location>
        <begin position="312"/>
        <end position="384"/>
    </location>
</feature>
<feature type="region of interest" description="Disordered" evidence="5">
    <location>
        <begin position="195"/>
        <end position="218"/>
    </location>
</feature>
<keyword evidence="8" id="KW-1185">Reference proteome</keyword>
<feature type="transmembrane region" description="Helical" evidence="6">
    <location>
        <begin position="457"/>
        <end position="477"/>
    </location>
</feature>
<evidence type="ECO:0000256" key="2">
    <source>
        <dbReference type="ARBA" id="ARBA00022692"/>
    </source>
</evidence>
<dbReference type="RefSeq" id="XP_004367397.1">
    <property type="nucleotide sequence ID" value="XM_004367340.1"/>
</dbReference>
<dbReference type="Proteomes" id="UP000007797">
    <property type="component" value="Unassembled WGS sequence"/>
</dbReference>
<gene>
    <name evidence="7" type="primary">zntB</name>
    <name evidence="7" type="ORF">DFA_07538</name>
</gene>
<dbReference type="InterPro" id="IPR003689">
    <property type="entry name" value="ZIP"/>
</dbReference>
<organism evidence="7 8">
    <name type="scientific">Cavenderia fasciculata</name>
    <name type="common">Slime mold</name>
    <name type="synonym">Dictyostelium fasciculatum</name>
    <dbReference type="NCBI Taxonomy" id="261658"/>
    <lineage>
        <taxon>Eukaryota</taxon>
        <taxon>Amoebozoa</taxon>
        <taxon>Evosea</taxon>
        <taxon>Eumycetozoa</taxon>
        <taxon>Dictyostelia</taxon>
        <taxon>Acytosteliales</taxon>
        <taxon>Cavenderiaceae</taxon>
        <taxon>Cavenderia</taxon>
    </lineage>
</organism>
<keyword evidence="3 6" id="KW-1133">Transmembrane helix</keyword>
<feature type="transmembrane region" description="Helical" evidence="6">
    <location>
        <begin position="425"/>
        <end position="445"/>
    </location>
</feature>
<feature type="compositionally biased region" description="Low complexity" evidence="5">
    <location>
        <begin position="360"/>
        <end position="372"/>
    </location>
</feature>
<feature type="transmembrane region" description="Helical" evidence="6">
    <location>
        <begin position="513"/>
        <end position="535"/>
    </location>
</feature>
<dbReference type="GO" id="GO:0005385">
    <property type="term" value="F:zinc ion transmembrane transporter activity"/>
    <property type="evidence" value="ECO:0007669"/>
    <property type="project" value="TreeGrafter"/>
</dbReference>
<keyword evidence="2 6" id="KW-0812">Transmembrane</keyword>
<evidence type="ECO:0000256" key="6">
    <source>
        <dbReference type="SAM" id="Phobius"/>
    </source>
</evidence>
<dbReference type="PANTHER" id="PTHR11040">
    <property type="entry name" value="ZINC/IRON TRANSPORTER"/>
    <property type="match status" value="1"/>
</dbReference>
<dbReference type="EMBL" id="GL883013">
    <property type="protein sequence ID" value="EGG20414.1"/>
    <property type="molecule type" value="Genomic_DNA"/>
</dbReference>
<reference evidence="8" key="1">
    <citation type="journal article" date="2011" name="Genome Res.">
        <title>Phylogeny-wide analysis of social amoeba genomes highlights ancient origins for complex intercellular communication.</title>
        <authorList>
            <person name="Heidel A.J."/>
            <person name="Lawal H.M."/>
            <person name="Felder M."/>
            <person name="Schilde C."/>
            <person name="Helps N.R."/>
            <person name="Tunggal B."/>
            <person name="Rivero F."/>
            <person name="John U."/>
            <person name="Schleicher M."/>
            <person name="Eichinger L."/>
            <person name="Platzer M."/>
            <person name="Noegel A.A."/>
            <person name="Schaap P."/>
            <person name="Gloeckner G."/>
        </authorList>
    </citation>
    <scope>NUCLEOTIDE SEQUENCE [LARGE SCALE GENOMIC DNA]</scope>
    <source>
        <strain evidence="8">SH3</strain>
    </source>
</reference>
<feature type="transmembrane region" description="Helical" evidence="6">
    <location>
        <begin position="172"/>
        <end position="193"/>
    </location>
</feature>
<feature type="compositionally biased region" description="Low complexity" evidence="5">
    <location>
        <begin position="195"/>
        <end position="206"/>
    </location>
</feature>
<comment type="subcellular location">
    <subcellularLocation>
        <location evidence="1">Membrane</location>
        <topology evidence="1">Multi-pass membrane protein</topology>
    </subcellularLocation>
</comment>
<feature type="region of interest" description="Disordered" evidence="5">
    <location>
        <begin position="1"/>
        <end position="48"/>
    </location>
</feature>
<name>F4PWQ0_CACFS</name>
<dbReference type="KEGG" id="dfa:DFA_07538"/>
<feature type="transmembrane region" description="Helical" evidence="6">
    <location>
        <begin position="483"/>
        <end position="501"/>
    </location>
</feature>
<evidence type="ECO:0000313" key="7">
    <source>
        <dbReference type="EMBL" id="EGG20414.1"/>
    </source>
</evidence>
<proteinExistence type="predicted"/>
<feature type="transmembrane region" description="Helical" evidence="6">
    <location>
        <begin position="387"/>
        <end position="405"/>
    </location>
</feature>
<dbReference type="Pfam" id="PF02535">
    <property type="entry name" value="Zip"/>
    <property type="match status" value="1"/>
</dbReference>
<dbReference type="AlphaFoldDB" id="F4PWQ0"/>
<accession>F4PWQ0</accession>
<evidence type="ECO:0000313" key="8">
    <source>
        <dbReference type="Proteomes" id="UP000007797"/>
    </source>
</evidence>
<feature type="compositionally biased region" description="Low complexity" evidence="5">
    <location>
        <begin position="326"/>
        <end position="344"/>
    </location>
</feature>
<keyword evidence="4 6" id="KW-0472">Membrane</keyword>
<dbReference type="PANTHER" id="PTHR11040:SF210">
    <property type="entry name" value="ZINC-REGULATED TRANSPORTER 3"/>
    <property type="match status" value="1"/>
</dbReference>
<feature type="compositionally biased region" description="Gly residues" evidence="5">
    <location>
        <begin position="565"/>
        <end position="580"/>
    </location>
</feature>
<feature type="compositionally biased region" description="Acidic residues" evidence="5">
    <location>
        <begin position="209"/>
        <end position="218"/>
    </location>
</feature>
<evidence type="ECO:0000256" key="3">
    <source>
        <dbReference type="ARBA" id="ARBA00022989"/>
    </source>
</evidence>
<feature type="transmembrane region" description="Helical" evidence="6">
    <location>
        <begin position="227"/>
        <end position="248"/>
    </location>
</feature>
<feature type="region of interest" description="Disordered" evidence="5">
    <location>
        <begin position="546"/>
        <end position="594"/>
    </location>
</feature>